<dbReference type="EMBL" id="CP010868">
    <property type="protein sequence ID" value="AJM92474.1"/>
    <property type="molecule type" value="Genomic_DNA"/>
</dbReference>
<evidence type="ECO:0000313" key="2">
    <source>
        <dbReference type="Proteomes" id="UP000032027"/>
    </source>
</evidence>
<evidence type="ECO:0000313" key="1">
    <source>
        <dbReference type="EMBL" id="AJM92474.1"/>
    </source>
</evidence>
<keyword evidence="2" id="KW-1185">Reference proteome</keyword>
<proteinExistence type="predicted"/>
<organism evidence="1 2">
    <name type="scientific">Nitrosopumilus piranensis</name>
    <dbReference type="NCBI Taxonomy" id="1582439"/>
    <lineage>
        <taxon>Archaea</taxon>
        <taxon>Nitrososphaerota</taxon>
        <taxon>Nitrososphaeria</taxon>
        <taxon>Nitrosopumilales</taxon>
        <taxon>Nitrosopumilaceae</taxon>
        <taxon>Nitrosopumilus</taxon>
    </lineage>
</organism>
<gene>
    <name evidence="1" type="ORF">NPIRD3C_1262</name>
</gene>
<dbReference type="KEGG" id="nid:NPIRD3C_1262"/>
<sequence>MTNNVDSNYKAIIVILNDIEKNGLYHFNRQYHDEKFFLNFIGFEKGFSHSFSEIIKKLDNFEKRDDVILFAIYSMMSYINSHLKVFEKFLKIIIDPTKLKGGFDENTTLNQILKKTCNKMQYNPKLKNAIRGLFLVDFADAVAYQQYLIQNDGYLIIYPNDETKKKQITLDELYDNSLQVRTIFCAMLDWADTTYKPKEPKAEEISDIVKKLVSQVDSLDKKLGQISH</sequence>
<reference evidence="1 2" key="3">
    <citation type="journal article" date="2019" name="Int. J. Syst. Evol. Microbiol.">
        <title>Nitrosopumilus adriaticus sp. nov. and Nitrosopumilus piranensis sp. nov., two ammonia-oxidizing archaea from the Adriatic Sea and members of the class Nitrososphaeria.</title>
        <authorList>
            <person name="Bayer B."/>
            <person name="Vojvoda J."/>
            <person name="Reinthaler T."/>
            <person name="Reyes C."/>
            <person name="Pinto M."/>
            <person name="Herndl G.J."/>
        </authorList>
    </citation>
    <scope>NUCLEOTIDE SEQUENCE [LARGE SCALE GENOMIC DNA]</scope>
    <source>
        <strain evidence="1 2">D3C</strain>
    </source>
</reference>
<protein>
    <submittedName>
        <fullName evidence="1">Uncharacterized protein</fullName>
    </submittedName>
</protein>
<reference evidence="2" key="1">
    <citation type="submission" date="2015-02" db="EMBL/GenBank/DDBJ databases">
        <title>Characterization of two novel Thaumarchaeota isolated from the Northern Adriatic Sea.</title>
        <authorList>
            <person name="Bayer B."/>
            <person name="Vojvoda J."/>
            <person name="Offre P."/>
            <person name="Srivastava A."/>
            <person name="Elisabeth N."/>
            <person name="Garcia J.A.L."/>
            <person name="Schleper C."/>
            <person name="Herndl G.J."/>
        </authorList>
    </citation>
    <scope>NUCLEOTIDE SEQUENCE [LARGE SCALE GENOMIC DNA]</scope>
    <source>
        <strain evidence="2">D3C</strain>
    </source>
</reference>
<dbReference type="Proteomes" id="UP000032027">
    <property type="component" value="Chromosome"/>
</dbReference>
<reference evidence="1 2" key="2">
    <citation type="journal article" date="2016" name="ISME J.">
        <title>Physiological and genomic characterization of two novel marine thaumarchaeal strains indicates niche differentiation.</title>
        <authorList>
            <person name="Bayer B."/>
            <person name="Vojvoda J."/>
            <person name="Offre P."/>
            <person name="Alves R.J."/>
            <person name="Elisabeth N.H."/>
            <person name="Garcia J.A."/>
            <person name="Volland J.M."/>
            <person name="Srivastava A."/>
            <person name="Schleper C."/>
            <person name="Herndl G.J."/>
        </authorList>
    </citation>
    <scope>NUCLEOTIDE SEQUENCE [LARGE SCALE GENOMIC DNA]</scope>
    <source>
        <strain evidence="1 2">D3C</strain>
    </source>
</reference>
<accession>A0A0C5BW59</accession>
<dbReference type="HOGENOM" id="CLU_1217620_0_0_2"/>
<dbReference type="GeneID" id="41600399"/>
<dbReference type="STRING" id="1582439.NPIRD3C_1262"/>
<dbReference type="RefSeq" id="WP_148703309.1">
    <property type="nucleotide sequence ID" value="NZ_CP010868.1"/>
</dbReference>
<dbReference type="OrthoDB" id="2930at2157"/>
<dbReference type="PATRIC" id="fig|1582439.9.peg.1301"/>
<dbReference type="AlphaFoldDB" id="A0A0C5BW59"/>
<name>A0A0C5BW59_9ARCH</name>